<dbReference type="InterPro" id="IPR008308">
    <property type="entry name" value="YpbB-like"/>
</dbReference>
<protein>
    <submittedName>
        <fullName evidence="2">Uncharacterized protein YpbB</fullName>
    </submittedName>
</protein>
<organism evidence="2 3">
    <name type="scientific">Salibacterium qingdaonense</name>
    <dbReference type="NCBI Taxonomy" id="266892"/>
    <lineage>
        <taxon>Bacteria</taxon>
        <taxon>Bacillati</taxon>
        <taxon>Bacillota</taxon>
        <taxon>Bacilli</taxon>
        <taxon>Bacillales</taxon>
        <taxon>Bacillaceae</taxon>
    </lineage>
</organism>
<sequence length="354" mass="42192">MQALSFRRQMFLLLAERMNQERSIQALYHILTGKKSSQTIQDIKWYNVTYYFRMFPYWKETDFEKDTNELQYLRYIASDNNRVMITEQGRSQNDNFRMFYRWPPVFNGWLYGKNAAVFWKRTALLVQCLSQTLAGNRRFLPVFEDISVQHWLKKNWPKTIEEKQQTAFILFNDLRNLLDELDERDAFLFMNRLTGYHLTGLTWTQLSNRLQMSEDECYFRFLGSVHFLLEHADRSAVLHQAASDLVFRDVLTETTKKTLRYMNEGWGMERIARVRNLKMSTIEDHVVEIASEQNNFPIGDYVEKEDQNLILHHASALQTKRLKVLKEAAQPKQLDYFSIRLTLAFYGREDHGQA</sequence>
<evidence type="ECO:0000259" key="1">
    <source>
        <dbReference type="Pfam" id="PF14493"/>
    </source>
</evidence>
<proteinExistence type="predicted"/>
<dbReference type="EMBL" id="FOTY01000010">
    <property type="protein sequence ID" value="SFL98593.1"/>
    <property type="molecule type" value="Genomic_DNA"/>
</dbReference>
<gene>
    <name evidence="2" type="ORF">SAMN04488054_11061</name>
</gene>
<feature type="domain" description="Helicase Helix-turn-helix" evidence="1">
    <location>
        <begin position="254"/>
        <end position="343"/>
    </location>
</feature>
<keyword evidence="3" id="KW-1185">Reference proteome</keyword>
<accession>A0A1I4M673</accession>
<dbReference type="RefSeq" id="WP_177195504.1">
    <property type="nucleotide sequence ID" value="NZ_FOTY01000010.1"/>
</dbReference>
<dbReference type="AlphaFoldDB" id="A0A1I4M673"/>
<dbReference type="InterPro" id="IPR029491">
    <property type="entry name" value="Helicase_HTH"/>
</dbReference>
<dbReference type="Proteomes" id="UP000199668">
    <property type="component" value="Unassembled WGS sequence"/>
</dbReference>
<name>A0A1I4M673_9BACI</name>
<evidence type="ECO:0000313" key="3">
    <source>
        <dbReference type="Proteomes" id="UP000199668"/>
    </source>
</evidence>
<dbReference type="Pfam" id="PF14493">
    <property type="entry name" value="HTH_40"/>
    <property type="match status" value="1"/>
</dbReference>
<reference evidence="2 3" key="1">
    <citation type="submission" date="2016-10" db="EMBL/GenBank/DDBJ databases">
        <authorList>
            <person name="de Groot N.N."/>
        </authorList>
    </citation>
    <scope>NUCLEOTIDE SEQUENCE [LARGE SCALE GENOMIC DNA]</scope>
    <source>
        <strain evidence="2 3">CGMCC 1.6134</strain>
    </source>
</reference>
<evidence type="ECO:0000313" key="2">
    <source>
        <dbReference type="EMBL" id="SFL98593.1"/>
    </source>
</evidence>
<dbReference type="PIRSF" id="PIRSF021350">
    <property type="entry name" value="UCP021350"/>
    <property type="match status" value="1"/>
</dbReference>
<dbReference type="STRING" id="266892.SAMN04488054_11061"/>